<keyword evidence="6" id="KW-1185">Reference proteome</keyword>
<dbReference type="PANTHER" id="PTHR16305">
    <property type="entry name" value="TESTICULAR SOLUBLE ADENYLYL CYCLASE"/>
    <property type="match status" value="1"/>
</dbReference>
<name>A0A1I6HEI7_9RHOB</name>
<evidence type="ECO:0000256" key="1">
    <source>
        <dbReference type="ARBA" id="ARBA00022741"/>
    </source>
</evidence>
<feature type="domain" description="Guanylate cyclase" evidence="4">
    <location>
        <begin position="88"/>
        <end position="217"/>
    </location>
</feature>
<dbReference type="GO" id="GO:0005524">
    <property type="term" value="F:ATP binding"/>
    <property type="evidence" value="ECO:0007669"/>
    <property type="project" value="UniProtKB-KW"/>
</dbReference>
<dbReference type="Pfam" id="PF13191">
    <property type="entry name" value="AAA_16"/>
    <property type="match status" value="1"/>
</dbReference>
<dbReference type="EMBL" id="FOYP01000002">
    <property type="protein sequence ID" value="SFR52915.1"/>
    <property type="molecule type" value="Genomic_DNA"/>
</dbReference>
<dbReference type="SMART" id="SM00454">
    <property type="entry name" value="SAM"/>
    <property type="match status" value="1"/>
</dbReference>
<dbReference type="InterPro" id="IPR013761">
    <property type="entry name" value="SAM/pointed_sf"/>
</dbReference>
<evidence type="ECO:0000256" key="2">
    <source>
        <dbReference type="ARBA" id="ARBA00022840"/>
    </source>
</evidence>
<dbReference type="CDD" id="cd07302">
    <property type="entry name" value="CHD"/>
    <property type="match status" value="1"/>
</dbReference>
<evidence type="ECO:0000259" key="3">
    <source>
        <dbReference type="PROSITE" id="PS50105"/>
    </source>
</evidence>
<dbReference type="GO" id="GO:0004016">
    <property type="term" value="F:adenylate cyclase activity"/>
    <property type="evidence" value="ECO:0007669"/>
    <property type="project" value="TreeGrafter"/>
</dbReference>
<dbReference type="PROSITE" id="PS50125">
    <property type="entry name" value="GUANYLATE_CYCLASE_2"/>
    <property type="match status" value="1"/>
</dbReference>
<evidence type="ECO:0000313" key="5">
    <source>
        <dbReference type="EMBL" id="SFR52915.1"/>
    </source>
</evidence>
<dbReference type="SMART" id="SM00044">
    <property type="entry name" value="CYCc"/>
    <property type="match status" value="1"/>
</dbReference>
<dbReference type="Pfam" id="PF00536">
    <property type="entry name" value="SAM_1"/>
    <property type="match status" value="1"/>
</dbReference>
<organism evidence="5 6">
    <name type="scientific">Yoonia tamlensis</name>
    <dbReference type="NCBI Taxonomy" id="390270"/>
    <lineage>
        <taxon>Bacteria</taxon>
        <taxon>Pseudomonadati</taxon>
        <taxon>Pseudomonadota</taxon>
        <taxon>Alphaproteobacteria</taxon>
        <taxon>Rhodobacterales</taxon>
        <taxon>Paracoccaceae</taxon>
        <taxon>Yoonia</taxon>
    </lineage>
</organism>
<dbReference type="Gene3D" id="1.25.40.10">
    <property type="entry name" value="Tetratricopeptide repeat domain"/>
    <property type="match status" value="1"/>
</dbReference>
<dbReference type="PROSITE" id="PS50105">
    <property type="entry name" value="SAM_DOMAIN"/>
    <property type="match status" value="1"/>
</dbReference>
<gene>
    <name evidence="5" type="ORF">SAMN04488005_2606</name>
</gene>
<accession>A0A1I6HEI7</accession>
<dbReference type="InterPro" id="IPR027417">
    <property type="entry name" value="P-loop_NTPase"/>
</dbReference>
<sequence length="1115" mass="121028">MPNIEGWLAEIGLQKYAQVFAEAEIDVETLPELHEEDLKELGLPLGPRRKIWGAIARMRAGATGRHAHVFPDPANLPDDAHAERRHLTVMFVDLVGSTEMVMRMDAEDMRGVISKYQHAVAAVVDEYKGFVATLLGDGMLCYFGWPHANEDDTDRALRAGLAIIEATKKIATPDGTALASRVGIAAGVVVVGDLIGGGARQEAAVVGETPNLAARLQAVAEPNQLVVPGEMLAHLGSTFVLVPLGAHNLKGIGRPIEAFVVQGETTVKSRFEARRAGTLIPIVGRDAEIRRVLQRWGNAQAGDGQMILLSGEAGIGKSRTVQAVVDSIAPDSHIRLTYQCSPYHTESAFYPFAQHLSYSAQFSAQDTVDERLDKVESLFQGTPLTHAVLAHLLGIDGSARYGEIDETPTQQRAQMMQALVEILLRMARDKPVFMVFEDLHWIDPTSLELLDFILAALPGQNIMILATTRPPFDHAFGSARCVTHIPLGRLDEAKTRAIVAKLTQGKSLPEDILQIIARRTDGVPLFIEELTKTILESGALIEGAGSYTVNGSIRDFAIPATLQDSLMARLDRLAPIKEIAQIAACVGREFDHQLMAEICDIPEAALDDALARLISAELIYKRGIAPKIQYVFKHALVRDAAYESLLKKRRTVFHRRILAVLEARPDSAPELLATHAEAAQLTDRAIVLWEAAAKAAMARPAYKEGETHLRRAIALNAPTAATGDKAALGIAIALKVQLFVALSQGKGLWSDEAIGTLEDALAQADKHGDTPLRGDIIYGLLMSSYFRGRLERSVARADELKGLAEASGDIAQLLVAKRLAAIGRLKMGRFTEAQPYLDEAEALSEKVASQNLAARFGHDPIVGLQTYQSLGATFSGKTARAKSYQRRAENRARIIGHTNTTCAMLGLFVICAHVANDVAAEKQQLRILRPMIIEHKVESSHLWAEATYALLQMAEGDATALATYRKAEEAMLDAGIRLLVPGNRVVAARRALALGLTDDAKELVDAAEALMNDTGENSWRPDIHRLRAAFAIAENDRPRAQKHLLEAISIAREGGGTLWQIRATIDLAQLYQSTGRIKDALCQIEPVFTMVAPGNCPQELEAAKALKQALSAAVA</sequence>
<dbReference type="GO" id="GO:0035556">
    <property type="term" value="P:intracellular signal transduction"/>
    <property type="evidence" value="ECO:0007669"/>
    <property type="project" value="InterPro"/>
</dbReference>
<dbReference type="InterPro" id="IPR029787">
    <property type="entry name" value="Nucleotide_cyclase"/>
</dbReference>
<dbReference type="Proteomes" id="UP000199478">
    <property type="component" value="Unassembled WGS sequence"/>
</dbReference>
<proteinExistence type="predicted"/>
<dbReference type="InterPro" id="IPR001660">
    <property type="entry name" value="SAM"/>
</dbReference>
<dbReference type="InterPro" id="IPR011990">
    <property type="entry name" value="TPR-like_helical_dom_sf"/>
</dbReference>
<dbReference type="SUPFAM" id="SSF55073">
    <property type="entry name" value="Nucleotide cyclase"/>
    <property type="match status" value="1"/>
</dbReference>
<dbReference type="SUPFAM" id="SSF48452">
    <property type="entry name" value="TPR-like"/>
    <property type="match status" value="1"/>
</dbReference>
<dbReference type="SUPFAM" id="SSF52540">
    <property type="entry name" value="P-loop containing nucleoside triphosphate hydrolases"/>
    <property type="match status" value="1"/>
</dbReference>
<dbReference type="AlphaFoldDB" id="A0A1I6HEI7"/>
<dbReference type="Gene3D" id="3.30.70.1230">
    <property type="entry name" value="Nucleotide cyclase"/>
    <property type="match status" value="1"/>
</dbReference>
<evidence type="ECO:0000313" key="6">
    <source>
        <dbReference type="Proteomes" id="UP000199478"/>
    </source>
</evidence>
<dbReference type="OrthoDB" id="341967at2"/>
<protein>
    <submittedName>
        <fullName evidence="5">SAM domain (Sterile alpha motif)</fullName>
    </submittedName>
</protein>
<dbReference type="Pfam" id="PF00211">
    <property type="entry name" value="Guanylate_cyc"/>
    <property type="match status" value="1"/>
</dbReference>
<feature type="domain" description="SAM" evidence="3">
    <location>
        <begin position="1"/>
        <end position="43"/>
    </location>
</feature>
<dbReference type="Gene3D" id="3.40.50.300">
    <property type="entry name" value="P-loop containing nucleotide triphosphate hydrolases"/>
    <property type="match status" value="1"/>
</dbReference>
<reference evidence="6" key="1">
    <citation type="submission" date="2016-10" db="EMBL/GenBank/DDBJ databases">
        <authorList>
            <person name="Varghese N."/>
            <person name="Submissions S."/>
        </authorList>
    </citation>
    <scope>NUCLEOTIDE SEQUENCE [LARGE SCALE GENOMIC DNA]</scope>
    <source>
        <strain evidence="6">DSM 26879</strain>
    </source>
</reference>
<dbReference type="RefSeq" id="WP_131802422.1">
    <property type="nucleotide sequence ID" value="NZ_FOYP01000002.1"/>
</dbReference>
<evidence type="ECO:0000259" key="4">
    <source>
        <dbReference type="PROSITE" id="PS50125"/>
    </source>
</evidence>
<dbReference type="PANTHER" id="PTHR16305:SF28">
    <property type="entry name" value="GUANYLATE CYCLASE DOMAIN-CONTAINING PROTEIN"/>
    <property type="match status" value="1"/>
</dbReference>
<dbReference type="STRING" id="390270.SAMN04488005_2606"/>
<dbReference type="GO" id="GO:0005737">
    <property type="term" value="C:cytoplasm"/>
    <property type="evidence" value="ECO:0007669"/>
    <property type="project" value="TreeGrafter"/>
</dbReference>
<dbReference type="GO" id="GO:0009190">
    <property type="term" value="P:cyclic nucleotide biosynthetic process"/>
    <property type="evidence" value="ECO:0007669"/>
    <property type="project" value="InterPro"/>
</dbReference>
<dbReference type="SUPFAM" id="SSF47769">
    <property type="entry name" value="SAM/Pointed domain"/>
    <property type="match status" value="1"/>
</dbReference>
<keyword evidence="2" id="KW-0067">ATP-binding</keyword>
<dbReference type="InterPro" id="IPR001054">
    <property type="entry name" value="A/G_cyclase"/>
</dbReference>
<keyword evidence="1" id="KW-0547">Nucleotide-binding</keyword>
<dbReference type="Gene3D" id="1.10.150.50">
    <property type="entry name" value="Transcription Factor, Ets-1"/>
    <property type="match status" value="1"/>
</dbReference>
<dbReference type="InterPro" id="IPR041664">
    <property type="entry name" value="AAA_16"/>
</dbReference>
<dbReference type="CDD" id="cd09487">
    <property type="entry name" value="SAM_superfamily"/>
    <property type="match status" value="1"/>
</dbReference>